<dbReference type="GO" id="GO:0043161">
    <property type="term" value="P:proteasome-mediated ubiquitin-dependent protein catabolic process"/>
    <property type="evidence" value="ECO:0007669"/>
    <property type="project" value="UniProtKB-ARBA"/>
</dbReference>
<feature type="region of interest" description="Disordered" evidence="10">
    <location>
        <begin position="442"/>
        <end position="493"/>
    </location>
</feature>
<dbReference type="PROSITE" id="PS50089">
    <property type="entry name" value="ZF_RING_2"/>
    <property type="match status" value="1"/>
</dbReference>
<reference evidence="12" key="1">
    <citation type="journal article" date="2017" name="Nature">
        <title>The genome of Chenopodium quinoa.</title>
        <authorList>
            <person name="Jarvis D.E."/>
            <person name="Ho Y.S."/>
            <person name="Lightfoot D.J."/>
            <person name="Schmoeckel S.M."/>
            <person name="Li B."/>
            <person name="Borm T.J.A."/>
            <person name="Ohyanagi H."/>
            <person name="Mineta K."/>
            <person name="Michell C.T."/>
            <person name="Saber N."/>
            <person name="Kharbatia N.M."/>
            <person name="Rupper R.R."/>
            <person name="Sharp A.R."/>
            <person name="Dally N."/>
            <person name="Boughton B.A."/>
            <person name="Woo Y.H."/>
            <person name="Gao G."/>
            <person name="Schijlen E.G.W.M."/>
            <person name="Guo X."/>
            <person name="Momin A.A."/>
            <person name="Negrao S."/>
            <person name="Al-Babili S."/>
            <person name="Gehring C."/>
            <person name="Roessner U."/>
            <person name="Jung C."/>
            <person name="Murphy K."/>
            <person name="Arold S.T."/>
            <person name="Gojobori T."/>
            <person name="van der Linden C.G."/>
            <person name="van Loo E.N."/>
            <person name="Jellen E.N."/>
            <person name="Maughan P.J."/>
            <person name="Tester M."/>
        </authorList>
    </citation>
    <scope>NUCLEOTIDE SEQUENCE [LARGE SCALE GENOMIC DNA]</scope>
    <source>
        <strain evidence="12">cv. PI 614886</strain>
    </source>
</reference>
<dbReference type="OrthoDB" id="8062037at2759"/>
<feature type="region of interest" description="Disordered" evidence="10">
    <location>
        <begin position="321"/>
        <end position="352"/>
    </location>
</feature>
<keyword evidence="7" id="KW-0833">Ubl conjugation pathway</keyword>
<keyword evidence="13" id="KW-1185">Reference proteome</keyword>
<feature type="region of interest" description="Disordered" evidence="10">
    <location>
        <begin position="397"/>
        <end position="422"/>
    </location>
</feature>
<evidence type="ECO:0000256" key="4">
    <source>
        <dbReference type="ARBA" id="ARBA00022679"/>
    </source>
</evidence>
<dbReference type="OMA" id="HIFWNNM"/>
<dbReference type="Pfam" id="PF13639">
    <property type="entry name" value="zf-RING_2"/>
    <property type="match status" value="1"/>
</dbReference>
<dbReference type="AlphaFoldDB" id="A0A803N1J7"/>
<evidence type="ECO:0000256" key="9">
    <source>
        <dbReference type="PROSITE-ProRule" id="PRU00175"/>
    </source>
</evidence>
<evidence type="ECO:0000256" key="8">
    <source>
        <dbReference type="ARBA" id="ARBA00022833"/>
    </source>
</evidence>
<keyword evidence="8" id="KW-0862">Zinc</keyword>
<dbReference type="InterPro" id="IPR045191">
    <property type="entry name" value="MBR1/2-like"/>
</dbReference>
<gene>
    <name evidence="12" type="primary">LOC110724443</name>
</gene>
<evidence type="ECO:0000259" key="11">
    <source>
        <dbReference type="PROSITE" id="PS50089"/>
    </source>
</evidence>
<dbReference type="SUPFAM" id="SSF57850">
    <property type="entry name" value="RING/U-box"/>
    <property type="match status" value="1"/>
</dbReference>
<reference evidence="12" key="2">
    <citation type="submission" date="2021-03" db="UniProtKB">
        <authorList>
            <consortium name="EnsemblPlants"/>
        </authorList>
    </citation>
    <scope>IDENTIFICATION</scope>
</reference>
<dbReference type="InterPro" id="IPR013083">
    <property type="entry name" value="Znf_RING/FYVE/PHD"/>
</dbReference>
<dbReference type="SMR" id="A0A803N1J7"/>
<dbReference type="PANTHER" id="PTHR22937">
    <property type="entry name" value="E3 UBIQUITIN-PROTEIN LIGASE RNF165"/>
    <property type="match status" value="1"/>
</dbReference>
<keyword evidence="4" id="KW-0808">Transferase</keyword>
<dbReference type="GO" id="GO:0008270">
    <property type="term" value="F:zinc ion binding"/>
    <property type="evidence" value="ECO:0007669"/>
    <property type="project" value="UniProtKB-KW"/>
</dbReference>
<evidence type="ECO:0000313" key="12">
    <source>
        <dbReference type="EnsemblPlants" id="AUR62038831-RA:cds"/>
    </source>
</evidence>
<dbReference type="PANTHER" id="PTHR22937:SF224">
    <property type="entry name" value="E3 UBIQUITIN-PROTEIN LIGASE MBR1-RELATED"/>
    <property type="match status" value="1"/>
</dbReference>
<dbReference type="FunFam" id="3.30.40.10:FF:000309">
    <property type="entry name" value="E3 ubiquitin-protein ligase MBR2"/>
    <property type="match status" value="1"/>
</dbReference>
<keyword evidence="6 9" id="KW-0863">Zinc-finger</keyword>
<dbReference type="KEGG" id="cqi:110724443"/>
<comment type="catalytic activity">
    <reaction evidence="1">
        <text>S-ubiquitinyl-[E2 ubiquitin-conjugating enzyme]-L-cysteine + [acceptor protein]-L-lysine = [E2 ubiquitin-conjugating enzyme]-L-cysteine + N(6)-ubiquitinyl-[acceptor protein]-L-lysine.</text>
        <dbReference type="EC" id="2.3.2.27"/>
    </reaction>
</comment>
<protein>
    <recommendedName>
        <fullName evidence="3">RING-type E3 ubiquitin transferase</fullName>
        <ecNumber evidence="3">2.3.2.27</ecNumber>
    </recommendedName>
</protein>
<feature type="domain" description="RING-type" evidence="11">
    <location>
        <begin position="682"/>
        <end position="723"/>
    </location>
</feature>
<feature type="compositionally biased region" description="Polar residues" evidence="10">
    <location>
        <begin position="517"/>
        <end position="535"/>
    </location>
</feature>
<dbReference type="GeneID" id="110724443"/>
<dbReference type="GO" id="GO:0061630">
    <property type="term" value="F:ubiquitin protein ligase activity"/>
    <property type="evidence" value="ECO:0007669"/>
    <property type="project" value="UniProtKB-EC"/>
</dbReference>
<evidence type="ECO:0000256" key="1">
    <source>
        <dbReference type="ARBA" id="ARBA00000900"/>
    </source>
</evidence>
<evidence type="ECO:0000313" key="13">
    <source>
        <dbReference type="Proteomes" id="UP000596660"/>
    </source>
</evidence>
<feature type="compositionally biased region" description="Polar residues" evidence="10">
    <location>
        <begin position="446"/>
        <end position="467"/>
    </location>
</feature>
<feature type="region of interest" description="Disordered" evidence="10">
    <location>
        <begin position="297"/>
        <end position="316"/>
    </location>
</feature>
<organism evidence="12 13">
    <name type="scientific">Chenopodium quinoa</name>
    <name type="common">Quinoa</name>
    <dbReference type="NCBI Taxonomy" id="63459"/>
    <lineage>
        <taxon>Eukaryota</taxon>
        <taxon>Viridiplantae</taxon>
        <taxon>Streptophyta</taxon>
        <taxon>Embryophyta</taxon>
        <taxon>Tracheophyta</taxon>
        <taxon>Spermatophyta</taxon>
        <taxon>Magnoliopsida</taxon>
        <taxon>eudicotyledons</taxon>
        <taxon>Gunneridae</taxon>
        <taxon>Pentapetalae</taxon>
        <taxon>Caryophyllales</taxon>
        <taxon>Chenopodiaceae</taxon>
        <taxon>Chenopodioideae</taxon>
        <taxon>Atripliceae</taxon>
        <taxon>Chenopodium</taxon>
    </lineage>
</organism>
<evidence type="ECO:0000256" key="2">
    <source>
        <dbReference type="ARBA" id="ARBA00004906"/>
    </source>
</evidence>
<dbReference type="InterPro" id="IPR001841">
    <property type="entry name" value="Znf_RING"/>
</dbReference>
<feature type="region of interest" description="Disordered" evidence="10">
    <location>
        <begin position="515"/>
        <end position="555"/>
    </location>
</feature>
<comment type="pathway">
    <text evidence="2">Protein modification; protein ubiquitination.</text>
</comment>
<dbReference type="SMART" id="SM00184">
    <property type="entry name" value="RING"/>
    <property type="match status" value="1"/>
</dbReference>
<evidence type="ECO:0000256" key="7">
    <source>
        <dbReference type="ARBA" id="ARBA00022786"/>
    </source>
</evidence>
<feature type="compositionally biased region" description="Low complexity" evidence="10">
    <location>
        <begin position="403"/>
        <end position="414"/>
    </location>
</feature>
<dbReference type="RefSeq" id="XP_021759553.1">
    <property type="nucleotide sequence ID" value="XM_021903861.1"/>
</dbReference>
<accession>A0A803N1J7</accession>
<feature type="compositionally biased region" description="Low complexity" evidence="10">
    <location>
        <begin position="468"/>
        <end position="481"/>
    </location>
</feature>
<dbReference type="GO" id="GO:0010228">
    <property type="term" value="P:vegetative to reproductive phase transition of meristem"/>
    <property type="evidence" value="ECO:0007669"/>
    <property type="project" value="UniProtKB-ARBA"/>
</dbReference>
<feature type="compositionally biased region" description="Polar residues" evidence="10">
    <location>
        <begin position="329"/>
        <end position="338"/>
    </location>
</feature>
<name>A0A803N1J7_CHEQI</name>
<dbReference type="RefSeq" id="XP_021759554.1">
    <property type="nucleotide sequence ID" value="XM_021903862.1"/>
</dbReference>
<dbReference type="Gene3D" id="3.30.40.10">
    <property type="entry name" value="Zinc/RING finger domain, C3HC4 (zinc finger)"/>
    <property type="match status" value="1"/>
</dbReference>
<sequence>MQGQRSTIGSLPDSINFDYGPPSSNVGVDQQICWNNHRNPAESRLSDYRISATSSDTYMGGVSQEGRNFNRWNIGESSSTNPQNLVNDDDRMTQSGWPPSLNGSVGAALRLEEQRYEPTNFVSHTGVNLNLSNNQVVTGPSYMRTPDTESASQNLDLTDGNFHRVDDSMDCPNLSKSIGFESKFHPSASSSSDPFASSSGGGGFLVEEDEGRPGYSLDGRRLSCKRKAFEGNAGQSSTSGNCFARAEGGMWHAAPPRYDASSSVNVSISSESSPSINPPAQVNPRLGLGMGGGVPADSLRPLTVPGASESTQRNYRLRVNPSVQPDFLPNNSFSSNLGGSAARRPDSSSAHQPLRFVPITPLDLMSPNPPESSVPQSQPVILRAALRRNVQSHRWNGATNLRAGSSSNPAPSGGDTVLPEDLNSRNLSRNIAEHPMFVPPVEARNLPQTPTNWSLNNGNVSISRNIPSSSRTGSASASHTTPGPSWASHRHPSSQYSRRLSEYIRRSLLSAAGSDIAGQSSNSGQLRSGPSSSQDGILPSSGGNQGHNQLHSRSALWSERQGDGAVGIPYSLRALATAGEGRSRLVSELRNVLDIMRRGEGLRFEDVMILDQSVLFGMGDVHDQHRDMRLDVDNMSYEELLALEERIGSVCTGLTEDMILNRMKQRKYIHTMSDDQIEAEPCCICQENYSDGEDLGTLDCGHDFHRECVKQWLSHKNLCPICKTTGLAT</sequence>
<proteinExistence type="predicted"/>
<evidence type="ECO:0000256" key="10">
    <source>
        <dbReference type="SAM" id="MobiDB-lite"/>
    </source>
</evidence>
<evidence type="ECO:0000256" key="6">
    <source>
        <dbReference type="ARBA" id="ARBA00022771"/>
    </source>
</evidence>
<evidence type="ECO:0000256" key="5">
    <source>
        <dbReference type="ARBA" id="ARBA00022723"/>
    </source>
</evidence>
<dbReference type="EC" id="2.3.2.27" evidence="3"/>
<dbReference type="Gramene" id="AUR62038831-RA">
    <property type="protein sequence ID" value="AUR62038831-RA:cds"/>
    <property type="gene ID" value="AUR62038831"/>
</dbReference>
<dbReference type="Proteomes" id="UP000596660">
    <property type="component" value="Unplaced"/>
</dbReference>
<evidence type="ECO:0000256" key="3">
    <source>
        <dbReference type="ARBA" id="ARBA00012483"/>
    </source>
</evidence>
<feature type="region of interest" description="Disordered" evidence="10">
    <location>
        <begin position="185"/>
        <end position="218"/>
    </location>
</feature>
<dbReference type="EnsemblPlants" id="AUR62038831-RA">
    <property type="protein sequence ID" value="AUR62038831-RA:cds"/>
    <property type="gene ID" value="AUR62038831"/>
</dbReference>
<feature type="compositionally biased region" description="Low complexity" evidence="10">
    <location>
        <begin position="186"/>
        <end position="198"/>
    </location>
</feature>
<keyword evidence="5" id="KW-0479">Metal-binding</keyword>